<reference evidence="5 6" key="2">
    <citation type="journal article" date="2011" name="BMC Immunol.">
        <title>Comparison of static immersion and intravenous injection systems for exposure of zebrafish embryos to the natural pathogen Edwardsiella tarda.</title>
        <authorList>
            <person name="van Soest J.J."/>
            <person name="Stockhammer O.W."/>
            <person name="Ordas A."/>
            <person name="Bloemberg G.V."/>
            <person name="Spaink H.P."/>
            <person name="Meijer A.H."/>
        </authorList>
    </citation>
    <scope>NUCLEOTIDE SEQUENCE [LARGE SCALE GENOMIC DNA]</scope>
    <source>
        <strain evidence="5 6">FL6-60</strain>
    </source>
</reference>
<dbReference type="SUPFAM" id="SSF46785">
    <property type="entry name" value="Winged helix' DNA-binding domain"/>
    <property type="match status" value="1"/>
</dbReference>
<dbReference type="InterPro" id="IPR014036">
    <property type="entry name" value="DeoR-like_C"/>
</dbReference>
<dbReference type="HOGENOM" id="CLU_060699_1_4_6"/>
<evidence type="ECO:0000313" key="6">
    <source>
        <dbReference type="Proteomes" id="UP000002230"/>
    </source>
</evidence>
<keyword evidence="2" id="KW-0238">DNA-binding</keyword>
<dbReference type="InterPro" id="IPR037171">
    <property type="entry name" value="NagB/RpiA_transferase-like"/>
</dbReference>
<dbReference type="InterPro" id="IPR001034">
    <property type="entry name" value="DeoR_HTH"/>
</dbReference>
<dbReference type="InterPro" id="IPR018356">
    <property type="entry name" value="Tscrpt_reg_HTH_DeoR_CS"/>
</dbReference>
<dbReference type="Pfam" id="PF00455">
    <property type="entry name" value="DeoRC"/>
    <property type="match status" value="1"/>
</dbReference>
<dbReference type="PROSITE" id="PS51000">
    <property type="entry name" value="HTH_DEOR_2"/>
    <property type="match status" value="1"/>
</dbReference>
<dbReference type="InterPro" id="IPR036390">
    <property type="entry name" value="WH_DNA-bd_sf"/>
</dbReference>
<dbReference type="AlphaFoldDB" id="A0A0H3DM46"/>
<evidence type="ECO:0000256" key="1">
    <source>
        <dbReference type="ARBA" id="ARBA00023015"/>
    </source>
</evidence>
<dbReference type="PRINTS" id="PR00037">
    <property type="entry name" value="HTHLACR"/>
</dbReference>
<keyword evidence="3" id="KW-0804">Transcription</keyword>
<feature type="domain" description="HTH deoR-type" evidence="4">
    <location>
        <begin position="2"/>
        <end position="57"/>
    </location>
</feature>
<dbReference type="GO" id="GO:0003677">
    <property type="term" value="F:DNA binding"/>
    <property type="evidence" value="ECO:0007669"/>
    <property type="project" value="UniProtKB-KW"/>
</dbReference>
<evidence type="ECO:0000256" key="2">
    <source>
        <dbReference type="ARBA" id="ARBA00023125"/>
    </source>
</evidence>
<sequence length="245" mass="26961">MKHDRHQAIVQLVAEHGTLSTEALAQRLDVSRETIRRDLNTLQKQGKIVRRHGRATGLGGETQDSGDPFNARLKSHLSGKAEIARQALEWIDSGMTLALDASSTCYYLAKQLPDVEITVFTNSLRICQALAKRQRIQLISSGGLLQRKYACYVNPAILSQLKALEIDLFIFSCEGIDGRGGLWESNAYNADFKALLLKRAAQSLLLIDKSKFNRAGEIQIGTLDDVAQVISDMHDDDASLPDGGV</sequence>
<reference evidence="6" key="1">
    <citation type="submission" date="2010-08" db="EMBL/GenBank/DDBJ databases">
        <title>Genome comparisons of Edwardsiella bacteria analysed using deep sequencing technology.</title>
        <authorList>
            <person name="van Soest J.J."/>
            <person name="Henkel C.V."/>
            <person name="Jansen H.J."/>
            <person name="van den Hondel C.A.M.J.J."/>
            <person name="Bloemberg G.V."/>
            <person name="Meijer A.H."/>
            <person name="Spaink H.P."/>
        </authorList>
    </citation>
    <scope>NUCLEOTIDE SEQUENCE [LARGE SCALE GENOMIC DNA]</scope>
    <source>
        <strain evidence="6">FL6-60</strain>
    </source>
</reference>
<dbReference type="InterPro" id="IPR050313">
    <property type="entry name" value="Carb_Metab_HTH_regulators"/>
</dbReference>
<dbReference type="GO" id="GO:0003700">
    <property type="term" value="F:DNA-binding transcription factor activity"/>
    <property type="evidence" value="ECO:0007669"/>
    <property type="project" value="InterPro"/>
</dbReference>
<dbReference type="SUPFAM" id="SSF100950">
    <property type="entry name" value="NagB/RpiA/CoA transferase-like"/>
    <property type="match status" value="1"/>
</dbReference>
<evidence type="ECO:0000313" key="5">
    <source>
        <dbReference type="EMBL" id="ADM40373.1"/>
    </source>
</evidence>
<protein>
    <submittedName>
        <fullName evidence="5">L-fucose operon activator</fullName>
    </submittedName>
</protein>
<dbReference type="Gene3D" id="3.40.50.1360">
    <property type="match status" value="1"/>
</dbReference>
<dbReference type="KEGG" id="etd:ETAF_0249"/>
<dbReference type="PROSITE" id="PS00894">
    <property type="entry name" value="HTH_DEOR_1"/>
    <property type="match status" value="1"/>
</dbReference>
<dbReference type="PATRIC" id="fig|718251.5.peg.256"/>
<proteinExistence type="predicted"/>
<dbReference type="Proteomes" id="UP000002230">
    <property type="component" value="Chromosome"/>
</dbReference>
<evidence type="ECO:0000256" key="3">
    <source>
        <dbReference type="ARBA" id="ARBA00023163"/>
    </source>
</evidence>
<dbReference type="SMART" id="SM01134">
    <property type="entry name" value="DeoRC"/>
    <property type="match status" value="1"/>
</dbReference>
<gene>
    <name evidence="5" type="ordered locus">ETAF_0249</name>
</gene>
<organism evidence="5 6">
    <name type="scientific">Edwardsiella tarda (strain FL6-60)</name>
    <dbReference type="NCBI Taxonomy" id="718251"/>
    <lineage>
        <taxon>Bacteria</taxon>
        <taxon>Pseudomonadati</taxon>
        <taxon>Pseudomonadota</taxon>
        <taxon>Gammaproteobacteria</taxon>
        <taxon>Enterobacterales</taxon>
        <taxon>Hafniaceae</taxon>
        <taxon>Edwardsiella</taxon>
    </lineage>
</organism>
<dbReference type="Pfam" id="PF08220">
    <property type="entry name" value="HTH_DeoR"/>
    <property type="match status" value="1"/>
</dbReference>
<evidence type="ECO:0000259" key="4">
    <source>
        <dbReference type="PROSITE" id="PS51000"/>
    </source>
</evidence>
<dbReference type="Gene3D" id="1.10.10.10">
    <property type="entry name" value="Winged helix-like DNA-binding domain superfamily/Winged helix DNA-binding domain"/>
    <property type="match status" value="1"/>
</dbReference>
<dbReference type="NCBIfam" id="NF007720">
    <property type="entry name" value="PRK10411.1"/>
    <property type="match status" value="1"/>
</dbReference>
<dbReference type="PANTHER" id="PTHR30363">
    <property type="entry name" value="HTH-TYPE TRANSCRIPTIONAL REGULATOR SRLR-RELATED"/>
    <property type="match status" value="1"/>
</dbReference>
<dbReference type="InterPro" id="IPR036388">
    <property type="entry name" value="WH-like_DNA-bd_sf"/>
</dbReference>
<keyword evidence="6" id="KW-1185">Reference proteome</keyword>
<keyword evidence="1" id="KW-0805">Transcription regulation</keyword>
<dbReference type="EMBL" id="CP002154">
    <property type="protein sequence ID" value="ADM40373.1"/>
    <property type="molecule type" value="Genomic_DNA"/>
</dbReference>
<accession>A0A0H3DM46</accession>
<dbReference type="SMART" id="SM00420">
    <property type="entry name" value="HTH_DEOR"/>
    <property type="match status" value="1"/>
</dbReference>
<dbReference type="PANTHER" id="PTHR30363:SF49">
    <property type="entry name" value="L-FUCOSE OPERON ACTIVATOR"/>
    <property type="match status" value="1"/>
</dbReference>
<name>A0A0H3DM46_EDWTF</name>